<sequence length="371" mass="39285">MVVAAQPEAVEAGVDALRTGGNAVDAAVACALVAGVVDPQMCGIAGFGSAQLFLPAGRSGADSGETIHTCVDFHGTSPAAVRPDMWEHLLVGETRDGFGFILDGNVNDVGYQSITTPGSLLAYYEAQSRYGRLDWADVVAPAIAWAADGFAIRPSVFHWWKEGATLGRADNVGRLAHTPAGRHIYFDENGSLRPIGETLRNPDLARTLTRIAEGGADEFYRGGIAAEIDADMAANGGLLTATDLDEYRTVWGEPLRTTYRGLEVATNQPPGGGVMVAEMLNILSHFDLGAMGHNSVQYVCTVAEAMKWATADKDAHVGDPAFVDVPLDRLLSIDHAAEMAQRIMAGERAHVDRMAGEPPDTTHVCVVDADG</sequence>
<dbReference type="AlphaFoldDB" id="A0A382KAD0"/>
<proteinExistence type="predicted"/>
<dbReference type="PANTHER" id="PTHR43199">
    <property type="entry name" value="GLUTATHIONE HYDROLASE"/>
    <property type="match status" value="1"/>
</dbReference>
<dbReference type="Pfam" id="PF01019">
    <property type="entry name" value="G_glu_transpept"/>
    <property type="match status" value="1"/>
</dbReference>
<dbReference type="Gene3D" id="1.10.246.130">
    <property type="match status" value="1"/>
</dbReference>
<evidence type="ECO:0008006" key="2">
    <source>
        <dbReference type="Google" id="ProtNLM"/>
    </source>
</evidence>
<dbReference type="SUPFAM" id="SSF56235">
    <property type="entry name" value="N-terminal nucleophile aminohydrolases (Ntn hydrolases)"/>
    <property type="match status" value="1"/>
</dbReference>
<dbReference type="InterPro" id="IPR051792">
    <property type="entry name" value="GGT_bact"/>
</dbReference>
<protein>
    <recommendedName>
        <fullName evidence="2">Gamma-glutamyltransferase</fullName>
    </recommendedName>
</protein>
<reference evidence="1" key="1">
    <citation type="submission" date="2018-05" db="EMBL/GenBank/DDBJ databases">
        <authorList>
            <person name="Lanie J.A."/>
            <person name="Ng W.-L."/>
            <person name="Kazmierczak K.M."/>
            <person name="Andrzejewski T.M."/>
            <person name="Davidsen T.M."/>
            <person name="Wayne K.J."/>
            <person name="Tettelin H."/>
            <person name="Glass J.I."/>
            <person name="Rusch D."/>
            <person name="Podicherti R."/>
            <person name="Tsui H.-C.T."/>
            <person name="Winkler M.E."/>
        </authorList>
    </citation>
    <scope>NUCLEOTIDE SEQUENCE</scope>
</reference>
<organism evidence="1">
    <name type="scientific">marine metagenome</name>
    <dbReference type="NCBI Taxonomy" id="408172"/>
    <lineage>
        <taxon>unclassified sequences</taxon>
        <taxon>metagenomes</taxon>
        <taxon>ecological metagenomes</taxon>
    </lineage>
</organism>
<feature type="non-terminal residue" evidence="1">
    <location>
        <position position="371"/>
    </location>
</feature>
<gene>
    <name evidence="1" type="ORF">METZ01_LOCUS273449</name>
</gene>
<dbReference type="PANTHER" id="PTHR43199:SF1">
    <property type="entry name" value="GLUTATHIONE HYDROLASE PROENZYME"/>
    <property type="match status" value="1"/>
</dbReference>
<dbReference type="InterPro" id="IPR029055">
    <property type="entry name" value="Ntn_hydrolases_N"/>
</dbReference>
<name>A0A382KAD0_9ZZZZ</name>
<dbReference type="InterPro" id="IPR043138">
    <property type="entry name" value="GGT_lsub"/>
</dbReference>
<dbReference type="EMBL" id="UINC01079001">
    <property type="protein sequence ID" value="SVC20595.1"/>
    <property type="molecule type" value="Genomic_DNA"/>
</dbReference>
<dbReference type="PRINTS" id="PR01210">
    <property type="entry name" value="GGTRANSPTASE"/>
</dbReference>
<accession>A0A382KAD0</accession>
<evidence type="ECO:0000313" key="1">
    <source>
        <dbReference type="EMBL" id="SVC20595.1"/>
    </source>
</evidence>